<gene>
    <name evidence="2" type="ORF">DKT77_09205</name>
</gene>
<feature type="chain" id="PRO_5016020246" description="DUF732 domain-containing protein" evidence="1">
    <location>
        <begin position="22"/>
        <end position="122"/>
    </location>
</feature>
<comment type="caution">
    <text evidence="2">The sequence shown here is derived from an EMBL/GenBank/DDBJ whole genome shotgun (WGS) entry which is preliminary data.</text>
</comment>
<dbReference type="Proteomes" id="UP000245680">
    <property type="component" value="Unassembled WGS sequence"/>
</dbReference>
<accession>A0A2V2LFT0</accession>
<feature type="signal peptide" evidence="1">
    <location>
        <begin position="1"/>
        <end position="21"/>
    </location>
</feature>
<evidence type="ECO:0000313" key="2">
    <source>
        <dbReference type="EMBL" id="PWR02751.1"/>
    </source>
</evidence>
<name>A0A2V2LFT0_9RHOB</name>
<organism evidence="2 3">
    <name type="scientific">Meridianimarinicoccus roseus</name>
    <dbReference type="NCBI Taxonomy" id="2072018"/>
    <lineage>
        <taxon>Bacteria</taxon>
        <taxon>Pseudomonadati</taxon>
        <taxon>Pseudomonadota</taxon>
        <taxon>Alphaproteobacteria</taxon>
        <taxon>Rhodobacterales</taxon>
        <taxon>Paracoccaceae</taxon>
        <taxon>Meridianimarinicoccus</taxon>
    </lineage>
</organism>
<dbReference type="AlphaFoldDB" id="A0A2V2LFT0"/>
<evidence type="ECO:0008006" key="4">
    <source>
        <dbReference type="Google" id="ProtNLM"/>
    </source>
</evidence>
<dbReference type="OrthoDB" id="7864349at2"/>
<keyword evidence="1" id="KW-0732">Signal</keyword>
<evidence type="ECO:0000256" key="1">
    <source>
        <dbReference type="SAM" id="SignalP"/>
    </source>
</evidence>
<proteinExistence type="predicted"/>
<reference evidence="2 3" key="1">
    <citation type="submission" date="2018-05" db="EMBL/GenBank/DDBJ databases">
        <title>Rhodobacteraceae gen. nov., sp. nov. isolated from sea water.</title>
        <authorList>
            <person name="Ren Y."/>
        </authorList>
    </citation>
    <scope>NUCLEOTIDE SEQUENCE [LARGE SCALE GENOMIC DNA]</scope>
    <source>
        <strain evidence="2 3">TG-679</strain>
    </source>
</reference>
<sequence length="122" mass="12957">MTFPRRAACAALVIGATSALAGCDTPSPPMFGADRTRVSVSGQDFTVRHDRMRAESVRTSPMADPGLRDMLLMSRAAIEAASGCPVRSGTLYGDRVMAEAFLDCPDSPGVTLRPAQIFTPPR</sequence>
<keyword evidence="3" id="KW-1185">Reference proteome</keyword>
<dbReference type="RefSeq" id="WP_109811412.1">
    <property type="nucleotide sequence ID" value="NZ_QGKU01000032.1"/>
</dbReference>
<dbReference type="EMBL" id="QGKU01000032">
    <property type="protein sequence ID" value="PWR02751.1"/>
    <property type="molecule type" value="Genomic_DNA"/>
</dbReference>
<protein>
    <recommendedName>
        <fullName evidence="4">DUF732 domain-containing protein</fullName>
    </recommendedName>
</protein>
<dbReference type="PROSITE" id="PS51257">
    <property type="entry name" value="PROKAR_LIPOPROTEIN"/>
    <property type="match status" value="1"/>
</dbReference>
<evidence type="ECO:0000313" key="3">
    <source>
        <dbReference type="Proteomes" id="UP000245680"/>
    </source>
</evidence>